<organism evidence="8 9">
    <name type="scientific">Olivibacter jilunii</name>
    <dbReference type="NCBI Taxonomy" id="985016"/>
    <lineage>
        <taxon>Bacteria</taxon>
        <taxon>Pseudomonadati</taxon>
        <taxon>Bacteroidota</taxon>
        <taxon>Sphingobacteriia</taxon>
        <taxon>Sphingobacteriales</taxon>
        <taxon>Sphingobacteriaceae</taxon>
        <taxon>Olivibacter</taxon>
    </lineage>
</organism>
<evidence type="ECO:0000313" key="8">
    <source>
        <dbReference type="EMBL" id="MFD2965359.1"/>
    </source>
</evidence>
<dbReference type="PANTHER" id="PTHR22926">
    <property type="entry name" value="PHOSPHO-N-ACETYLMURAMOYL-PENTAPEPTIDE-TRANSFERASE"/>
    <property type="match status" value="1"/>
</dbReference>
<gene>
    <name evidence="8" type="ORF">ACFS6J_26395</name>
</gene>
<keyword evidence="6 7" id="KW-0472">Membrane</keyword>
<reference evidence="9" key="1">
    <citation type="journal article" date="2019" name="Int. J. Syst. Evol. Microbiol.">
        <title>The Global Catalogue of Microorganisms (GCM) 10K type strain sequencing project: providing services to taxonomists for standard genome sequencing and annotation.</title>
        <authorList>
            <consortium name="The Broad Institute Genomics Platform"/>
            <consortium name="The Broad Institute Genome Sequencing Center for Infectious Disease"/>
            <person name="Wu L."/>
            <person name="Ma J."/>
        </authorList>
    </citation>
    <scope>NUCLEOTIDE SEQUENCE [LARGE SCALE GENOMIC DNA]</scope>
    <source>
        <strain evidence="9">KCTC 23098</strain>
    </source>
</reference>
<keyword evidence="5 7" id="KW-1133">Transmembrane helix</keyword>
<comment type="subcellular location">
    <subcellularLocation>
        <location evidence="1">Cell membrane</location>
        <topology evidence="1">Multi-pass membrane protein</topology>
    </subcellularLocation>
</comment>
<feature type="transmembrane region" description="Helical" evidence="7">
    <location>
        <begin position="215"/>
        <end position="236"/>
    </location>
</feature>
<feature type="transmembrane region" description="Helical" evidence="7">
    <location>
        <begin position="64"/>
        <end position="82"/>
    </location>
</feature>
<feature type="transmembrane region" description="Helical" evidence="7">
    <location>
        <begin position="262"/>
        <end position="285"/>
    </location>
</feature>
<evidence type="ECO:0000256" key="2">
    <source>
        <dbReference type="ARBA" id="ARBA00022475"/>
    </source>
</evidence>
<proteinExistence type="predicted"/>
<dbReference type="Proteomes" id="UP001597560">
    <property type="component" value="Unassembled WGS sequence"/>
</dbReference>
<accession>A0ABW6BA71</accession>
<evidence type="ECO:0000256" key="7">
    <source>
        <dbReference type="SAM" id="Phobius"/>
    </source>
</evidence>
<feature type="transmembrane region" description="Helical" evidence="7">
    <location>
        <begin position="111"/>
        <end position="129"/>
    </location>
</feature>
<feature type="transmembrane region" description="Helical" evidence="7">
    <location>
        <begin position="134"/>
        <end position="151"/>
    </location>
</feature>
<dbReference type="EMBL" id="JBHUPA010000029">
    <property type="protein sequence ID" value="MFD2965359.1"/>
    <property type="molecule type" value="Genomic_DNA"/>
</dbReference>
<keyword evidence="3 8" id="KW-0808">Transferase</keyword>
<dbReference type="GO" id="GO:0016740">
    <property type="term" value="F:transferase activity"/>
    <property type="evidence" value="ECO:0007669"/>
    <property type="project" value="UniProtKB-KW"/>
</dbReference>
<feature type="transmembrane region" description="Helical" evidence="7">
    <location>
        <begin position="163"/>
        <end position="180"/>
    </location>
</feature>
<keyword evidence="2" id="KW-1003">Cell membrane</keyword>
<evidence type="ECO:0000313" key="9">
    <source>
        <dbReference type="Proteomes" id="UP001597560"/>
    </source>
</evidence>
<keyword evidence="9" id="KW-1185">Reference proteome</keyword>
<feature type="transmembrane region" description="Helical" evidence="7">
    <location>
        <begin position="187"/>
        <end position="209"/>
    </location>
</feature>
<comment type="caution">
    <text evidence="8">The sequence shown here is derived from an EMBL/GenBank/DDBJ whole genome shotgun (WGS) entry which is preliminary data.</text>
</comment>
<evidence type="ECO:0000256" key="3">
    <source>
        <dbReference type="ARBA" id="ARBA00022679"/>
    </source>
</evidence>
<keyword evidence="4 7" id="KW-0812">Transmembrane</keyword>
<dbReference type="PANTHER" id="PTHR22926:SF3">
    <property type="entry name" value="UNDECAPRENYL-PHOSPHATE ALPHA-N-ACETYLGLUCOSAMINYL 1-PHOSPHATE TRANSFERASE"/>
    <property type="match status" value="1"/>
</dbReference>
<dbReference type="InterPro" id="IPR000715">
    <property type="entry name" value="Glycosyl_transferase_4"/>
</dbReference>
<protein>
    <submittedName>
        <fullName evidence="8">UDP-GlcNAc--UDP-phosphate GlcNAc-1-phosphate transferase</fullName>
    </submittedName>
</protein>
<feature type="transmembrane region" description="Helical" evidence="7">
    <location>
        <begin position="291"/>
        <end position="312"/>
    </location>
</feature>
<dbReference type="RefSeq" id="WP_377613335.1">
    <property type="nucleotide sequence ID" value="NZ_JBHUPA010000029.1"/>
</dbReference>
<evidence type="ECO:0000256" key="4">
    <source>
        <dbReference type="ARBA" id="ARBA00022692"/>
    </source>
</evidence>
<dbReference type="Pfam" id="PF00953">
    <property type="entry name" value="Glycos_transf_4"/>
    <property type="match status" value="1"/>
</dbReference>
<evidence type="ECO:0000256" key="5">
    <source>
        <dbReference type="ARBA" id="ARBA00022989"/>
    </source>
</evidence>
<evidence type="ECO:0000256" key="6">
    <source>
        <dbReference type="ARBA" id="ARBA00023136"/>
    </source>
</evidence>
<sequence>MIYFYLFCFLFLVISGYFRLAEHFNIIDKPNQRSSHTLITIRGGGVIFYFAALFYFFWSGYRYPFFFIGLSLMAFVSFLDDIYTLSNKLRIVVHLISVAFLLHQLDFFQQSWPLILVAAFVIIGVINAYNFMDGINGITAAYSFVIIWLLWLANEHYDFIDDQLLYFLAIGNLVFFYFNFRNKAKCFAGDVGSVSMSFILIYALFLLIIKAANPIYLLFLSVYGIDVVTTIGIRLLKRENIFKAHRMHLYQYLGNEAGLNRLMIAFFYSSVQLFIGFFIIWIAGFSVVHQLLFSVFLLLILASGYATLRWYVYRKYVQPGIKN</sequence>
<evidence type="ECO:0000256" key="1">
    <source>
        <dbReference type="ARBA" id="ARBA00004651"/>
    </source>
</evidence>
<name>A0ABW6BA71_9SPHI</name>
<feature type="transmembrane region" description="Helical" evidence="7">
    <location>
        <begin position="39"/>
        <end position="58"/>
    </location>
</feature>
<feature type="transmembrane region" description="Helical" evidence="7">
    <location>
        <begin position="6"/>
        <end position="27"/>
    </location>
</feature>